<evidence type="ECO:0000313" key="6">
    <source>
        <dbReference type="RefSeq" id="XP_039133888.1"/>
    </source>
</evidence>
<dbReference type="InterPro" id="IPR002885">
    <property type="entry name" value="PPR_rpt"/>
</dbReference>
<accession>A0AB40C3Z6</accession>
<dbReference type="Gene3D" id="1.25.40.10">
    <property type="entry name" value="Tetratricopeptide repeat domain"/>
    <property type="match status" value="4"/>
</dbReference>
<dbReference type="FunFam" id="1.25.40.10:FF:001093">
    <property type="entry name" value="Pentatricopeptide repeat-containing protein At2g34400"/>
    <property type="match status" value="1"/>
</dbReference>
<dbReference type="InterPro" id="IPR046960">
    <property type="entry name" value="PPR_At4g14850-like_plant"/>
</dbReference>
<keyword evidence="5" id="KW-1185">Reference proteome</keyword>
<feature type="domain" description="DYW" evidence="4">
    <location>
        <begin position="687"/>
        <end position="765"/>
    </location>
</feature>
<dbReference type="PROSITE" id="PS51375">
    <property type="entry name" value="PPR"/>
    <property type="match status" value="4"/>
</dbReference>
<evidence type="ECO:0000256" key="3">
    <source>
        <dbReference type="SAM" id="MobiDB-lite"/>
    </source>
</evidence>
<dbReference type="GO" id="GO:0009451">
    <property type="term" value="P:RNA modification"/>
    <property type="evidence" value="ECO:0007669"/>
    <property type="project" value="InterPro"/>
</dbReference>
<dbReference type="Pfam" id="PF14432">
    <property type="entry name" value="DYW_deaminase"/>
    <property type="match status" value="1"/>
</dbReference>
<evidence type="ECO:0000256" key="2">
    <source>
        <dbReference type="PROSITE-ProRule" id="PRU00708"/>
    </source>
</evidence>
<dbReference type="PANTHER" id="PTHR47926:SF378">
    <property type="entry name" value="PENTATRICOPEPTIDE REPEAT (PPR) SUPERFAMILY PROTEIN"/>
    <property type="match status" value="1"/>
</dbReference>
<dbReference type="GeneID" id="120270880"/>
<feature type="repeat" description="PPR" evidence="2">
    <location>
        <begin position="358"/>
        <end position="392"/>
    </location>
</feature>
<dbReference type="PANTHER" id="PTHR47926">
    <property type="entry name" value="PENTATRICOPEPTIDE REPEAT-CONTAINING PROTEIN"/>
    <property type="match status" value="1"/>
</dbReference>
<dbReference type="GO" id="GO:0008270">
    <property type="term" value="F:zinc ion binding"/>
    <property type="evidence" value="ECO:0007669"/>
    <property type="project" value="InterPro"/>
</dbReference>
<dbReference type="Pfam" id="PF13041">
    <property type="entry name" value="PPR_2"/>
    <property type="match status" value="1"/>
</dbReference>
<dbReference type="Pfam" id="PF12854">
    <property type="entry name" value="PPR_1"/>
    <property type="match status" value="1"/>
</dbReference>
<evidence type="ECO:0000259" key="4">
    <source>
        <dbReference type="Pfam" id="PF14432"/>
    </source>
</evidence>
<dbReference type="InterPro" id="IPR046848">
    <property type="entry name" value="E_motif"/>
</dbReference>
<dbReference type="NCBIfam" id="TIGR00756">
    <property type="entry name" value="PPR"/>
    <property type="match status" value="5"/>
</dbReference>
<feature type="region of interest" description="Disordered" evidence="3">
    <location>
        <begin position="1"/>
        <end position="24"/>
    </location>
</feature>
<dbReference type="Pfam" id="PF20431">
    <property type="entry name" value="E_motif"/>
    <property type="match status" value="1"/>
</dbReference>
<proteinExistence type="predicted"/>
<feature type="repeat" description="PPR" evidence="2">
    <location>
        <begin position="459"/>
        <end position="493"/>
    </location>
</feature>
<evidence type="ECO:0000256" key="1">
    <source>
        <dbReference type="ARBA" id="ARBA00022737"/>
    </source>
</evidence>
<dbReference type="RefSeq" id="XP_039133888.1">
    <property type="nucleotide sequence ID" value="XM_039277954.1"/>
</dbReference>
<dbReference type="InterPro" id="IPR011990">
    <property type="entry name" value="TPR-like_helical_dom_sf"/>
</dbReference>
<protein>
    <submittedName>
        <fullName evidence="6">Pentatricopeptide repeat-containing protein At5g13270, chloroplastic</fullName>
    </submittedName>
</protein>
<feature type="repeat" description="PPR" evidence="2">
    <location>
        <begin position="257"/>
        <end position="291"/>
    </location>
</feature>
<gene>
    <name evidence="6" type="primary">LOC120270880</name>
</gene>
<reference evidence="6" key="1">
    <citation type="submission" date="2025-08" db="UniProtKB">
        <authorList>
            <consortium name="RefSeq"/>
        </authorList>
    </citation>
    <scope>IDENTIFICATION</scope>
</reference>
<feature type="repeat" description="PPR" evidence="2">
    <location>
        <begin position="156"/>
        <end position="190"/>
    </location>
</feature>
<sequence>MASLLSIPPSNPNPNPNPNKSKLFTKTSSSFSSAKIPSWISLNPSIASNPSQNGLLENLHLLSLSNQGRFHEARDFLQFMDSSNIPIKSRFFKPLLQACGFWNSIDTGRLLHNHIIKTNGRRNPDGFLGNCLIRMYMDCSCFDDARKVLDKMPDKSLNSWGIMVSNYANFGLFQEAIDIVSEMRLAGFVPDCVVFASLLQACSSPSELEICKQVHSYVIRAGFVPDASIDYELIRVYAECGCLESSVLLFDRMPARDAASCTNLMVGYTRAGKQVEALAVFERMMREGVELDQFVFSIALKACSCLEDRKAGTQIHAFIVKLGLDSDVSSGPPIVDFYAKFGDMVRARLAFDKILQPNDVAWSAIISAYCQFSMFEDCLKMFGHSRKRDMAMNPSIYTNLFQVSASLADTNSGTQLHADAIKRGLVSMLYGESALVTMYSRLGDLEYARRAFELIAKPDTVSWTALITGCAYHGQALEALRLFKKMISCGVKPNAITFIGILTAYSHSGLVLEATECLDTMNSVYGVKPTNDHYNSMIDVYCRAGQLEKAFSLIKSGLFEPDALSWKIMLGGCATHGNADLGKIAGENFLMMEPNDSAGYVLMFNMYASAEKWAEAALVRKTMNERGIRKEVSCSWIRVEGKLHRFIVGDRHHSMTEQIYSKLDELESSVRQCRQVHTRDERSNSVHEERGEQLLDHSERLAIAFGLISMPGNHPILIFKNLRVCGDCHWFTKAVSSITRREIVVRDSSRFHHFKDGNCSCNDYW</sequence>
<organism evidence="5 6">
    <name type="scientific">Dioscorea cayennensis subsp. rotundata</name>
    <name type="common">White Guinea yam</name>
    <name type="synonym">Dioscorea rotundata</name>
    <dbReference type="NCBI Taxonomy" id="55577"/>
    <lineage>
        <taxon>Eukaryota</taxon>
        <taxon>Viridiplantae</taxon>
        <taxon>Streptophyta</taxon>
        <taxon>Embryophyta</taxon>
        <taxon>Tracheophyta</taxon>
        <taxon>Spermatophyta</taxon>
        <taxon>Magnoliopsida</taxon>
        <taxon>Liliopsida</taxon>
        <taxon>Dioscoreales</taxon>
        <taxon>Dioscoreaceae</taxon>
        <taxon>Dioscorea</taxon>
    </lineage>
</organism>
<dbReference type="AlphaFoldDB" id="A0AB40C3Z6"/>
<dbReference type="GO" id="GO:0003723">
    <property type="term" value="F:RNA binding"/>
    <property type="evidence" value="ECO:0007669"/>
    <property type="project" value="InterPro"/>
</dbReference>
<evidence type="ECO:0000313" key="5">
    <source>
        <dbReference type="Proteomes" id="UP001515500"/>
    </source>
</evidence>
<dbReference type="InterPro" id="IPR032867">
    <property type="entry name" value="DYW_dom"/>
</dbReference>
<dbReference type="Pfam" id="PF01535">
    <property type="entry name" value="PPR"/>
    <property type="match status" value="5"/>
</dbReference>
<name>A0AB40C3Z6_DIOCR</name>
<dbReference type="Proteomes" id="UP001515500">
    <property type="component" value="Chromosome 10"/>
</dbReference>
<keyword evidence="1" id="KW-0677">Repeat</keyword>